<keyword evidence="2" id="KW-1185">Reference proteome</keyword>
<evidence type="ECO:0000313" key="2">
    <source>
        <dbReference type="Proteomes" id="UP001152531"/>
    </source>
</evidence>
<comment type="caution">
    <text evidence="1">The sequence shown here is derived from an EMBL/GenBank/DDBJ whole genome shotgun (WGS) entry which is preliminary data.</text>
</comment>
<gene>
    <name evidence="1" type="ORF">CLIB1444_24S00496</name>
</gene>
<accession>A0ACA9YFW1</accession>
<organism evidence="1 2">
    <name type="scientific">[Candida] jaroonii</name>
    <dbReference type="NCBI Taxonomy" id="467808"/>
    <lineage>
        <taxon>Eukaryota</taxon>
        <taxon>Fungi</taxon>
        <taxon>Dikarya</taxon>
        <taxon>Ascomycota</taxon>
        <taxon>Saccharomycotina</taxon>
        <taxon>Pichiomycetes</taxon>
        <taxon>Debaryomycetaceae</taxon>
        <taxon>Yamadazyma</taxon>
    </lineage>
</organism>
<evidence type="ECO:0000313" key="1">
    <source>
        <dbReference type="EMBL" id="CAH6723964.1"/>
    </source>
</evidence>
<dbReference type="Proteomes" id="UP001152531">
    <property type="component" value="Unassembled WGS sequence"/>
</dbReference>
<dbReference type="EMBL" id="CALSDN010000024">
    <property type="protein sequence ID" value="CAH6723964.1"/>
    <property type="molecule type" value="Genomic_DNA"/>
</dbReference>
<reference evidence="1" key="1">
    <citation type="submission" date="2022-06" db="EMBL/GenBank/DDBJ databases">
        <authorList>
            <person name="Legras J.-L."/>
            <person name="Devillers H."/>
            <person name="Grondin C."/>
        </authorList>
    </citation>
    <scope>NUCLEOTIDE SEQUENCE</scope>
    <source>
        <strain evidence="1">CLIB 1444</strain>
    </source>
</reference>
<name>A0ACA9YFW1_9ASCO</name>
<sequence>MDIYTYLTEDVLNQFQDTGTENLIQVIDSGDANATAMIFTELLMVFEDGNLPQDSIFQFLSQAIKQETTAEIFCSVLNVFPLSTPVKELITNLVQQSKVIKISTLSRTIKFDTLLSLGLIPESSNRQLAGRKRDEYYTQKKFNLVHEEVEGFCRLIAEVNGVLRSENSEFQVEFAIKMVQSLMGHYGLDPNKVFDVLVDIFANNFVGNQTFVIDFFKKSPWWPQKPASNASMLSLHEGGDHELSKLVGFKLARYGEDKVLPETLKLLVSVLIKEGLLNFAVVYKFLLGDEAMPKLEQLYKKKLDDEVFQSTASALALAAPLLDDDDDSTTTKTSTKAQEAVEQPLDVQINGNMKFQMLRSFLSIGLYWPSIYILTEYPFMAKIDAETRELMFRLTHHMISPLYNQLSSLDSNDLSHLSTSKKLLHSRGGNEVYGKDFEQTTLLSFKATIQSFSQKKFIFFYDAWTQGLPVITTIDDLFRIHREFLKFVDVYIAKDVSLYAKICDIGANSLINAEDTVKDQWYVYYRNYIFPAISMVEENTLIVDKAFKILSFYPKETRFNLYSELHQVLSKSNPLIKIAYGKAEKSTKNVLKRLSKETVRPMMRRIAKISYSNPLPCFLTVLQQIESYDNLNTLVVETARYFNDYGWDVLTLAIMIRLTAPGRSNVQESGLFERQWIQSLASFIGKICQRYPNAIDIATLLDFLLKSFHANDTAGLIVLKEMLMAMGGIQAISNLALDQIYKLNSGDSIRKLVFHTINDTRFDRVKSGKVLVKNLLDLDCVNELLVLLCQVNDASDYVEDSHLKILTNRKDDITNVIQLYVELISFFSDGDQPHLMALPQLVSQYKVPIEWGFQIWRRYLPKTEMSEISQLAPSDLSGDLFTSFWKLGLYDINYQESFYEEAAKKAKDTVNSLRTESKSKKYKPVHVLDKLHDDLVAAETMESNISEDKKVHYEHHQEVFKLFTASNWFNDNEGKFLEACILPRSIHSSFDAVYSAKFLVTLVNSNVTGFSLFKILDILINGSIVGGTIFTSTPLEAENFGLFFAELLTTLSSWTHDYNDNLGIGFSEFKTKVYNYHQCILEKLTKNLESVDYMSRRNSITFLKNIIGLYPVVEDQCEVLASLITNIIDTETRDDLKLAASALVGHLKSRSKSWLPLWEFIDMDEEALEKHKAGRDEKKRVEAEKKAKEEEERKKVEKEKEDKERLKQTLDYYSNVVGARGSRDTGSKNRYDKYSEYQDRESSETPDVGDEVEDKVEDMEVDAGEEPEVEVEADVEGDIETEGDAVVDEAADTAEVPEVPESVEPAELNEPQEDAEPQSETEPEVTPQPQEEQEEQKDPEQEEQIEPEQIEPVQEKQPEPVEKPAPESSIKRGGPLKPQASTTGRKFYDSNYYGQNTNYRGYNGNYNRNPGPRNNGARSRPSGPSNPPPGPAPSGPRSAPRGPPRGPSAPSRPPSGPNSRPTTPSGPRAPAGPKAPSGPKAPASRAPAGPRNPPPRTFDRSQPKSRGPPPPPPPGGPTKRKNPTDNSNDAKRRRY</sequence>
<protein>
    <submittedName>
        <fullName evidence="1">THO complex subunit 2</fullName>
    </submittedName>
</protein>
<proteinExistence type="predicted"/>